<dbReference type="InParanoid" id="A0A0C2WRQ2"/>
<keyword evidence="2" id="KW-1185">Reference proteome</keyword>
<accession>A0A0C2WRQ2</accession>
<dbReference type="Proteomes" id="UP000054549">
    <property type="component" value="Unassembled WGS sequence"/>
</dbReference>
<evidence type="ECO:0000313" key="1">
    <source>
        <dbReference type="EMBL" id="KIL59426.1"/>
    </source>
</evidence>
<sequence length="111" mass="12529">MAEPGTCAIRIIYLPLRTCFDATCTPRYEQKPDPGLEKEECRCRAVLNRAIILMASRLGVCHAYLAHQCIKSKLERLVDLFNAERHTYINIPFQVLSIVDPIGKALTQGLL</sequence>
<reference evidence="1 2" key="1">
    <citation type="submission" date="2014-04" db="EMBL/GenBank/DDBJ databases">
        <title>Evolutionary Origins and Diversification of the Mycorrhizal Mutualists.</title>
        <authorList>
            <consortium name="DOE Joint Genome Institute"/>
            <consortium name="Mycorrhizal Genomics Consortium"/>
            <person name="Kohler A."/>
            <person name="Kuo A."/>
            <person name="Nagy L.G."/>
            <person name="Floudas D."/>
            <person name="Copeland A."/>
            <person name="Barry K.W."/>
            <person name="Cichocki N."/>
            <person name="Veneault-Fourrey C."/>
            <person name="LaButti K."/>
            <person name="Lindquist E.A."/>
            <person name="Lipzen A."/>
            <person name="Lundell T."/>
            <person name="Morin E."/>
            <person name="Murat C."/>
            <person name="Riley R."/>
            <person name="Ohm R."/>
            <person name="Sun H."/>
            <person name="Tunlid A."/>
            <person name="Henrissat B."/>
            <person name="Grigoriev I.V."/>
            <person name="Hibbett D.S."/>
            <person name="Martin F."/>
        </authorList>
    </citation>
    <scope>NUCLEOTIDE SEQUENCE [LARGE SCALE GENOMIC DNA]</scope>
    <source>
        <strain evidence="1 2">Koide BX008</strain>
    </source>
</reference>
<dbReference type="AlphaFoldDB" id="A0A0C2WRQ2"/>
<organism evidence="1 2">
    <name type="scientific">Amanita muscaria (strain Koide BX008)</name>
    <dbReference type="NCBI Taxonomy" id="946122"/>
    <lineage>
        <taxon>Eukaryota</taxon>
        <taxon>Fungi</taxon>
        <taxon>Dikarya</taxon>
        <taxon>Basidiomycota</taxon>
        <taxon>Agaricomycotina</taxon>
        <taxon>Agaricomycetes</taxon>
        <taxon>Agaricomycetidae</taxon>
        <taxon>Agaricales</taxon>
        <taxon>Pluteineae</taxon>
        <taxon>Amanitaceae</taxon>
        <taxon>Amanita</taxon>
    </lineage>
</organism>
<gene>
    <name evidence="1" type="ORF">M378DRAFT_1010911</name>
</gene>
<proteinExistence type="predicted"/>
<protein>
    <submittedName>
        <fullName evidence="1">Uncharacterized protein</fullName>
    </submittedName>
</protein>
<dbReference type="EMBL" id="KN818316">
    <property type="protein sequence ID" value="KIL59426.1"/>
    <property type="molecule type" value="Genomic_DNA"/>
</dbReference>
<name>A0A0C2WRQ2_AMAMK</name>
<evidence type="ECO:0000313" key="2">
    <source>
        <dbReference type="Proteomes" id="UP000054549"/>
    </source>
</evidence>
<dbReference type="HOGENOM" id="CLU_2157743_0_0_1"/>